<feature type="transmembrane region" description="Helical" evidence="1">
    <location>
        <begin position="64"/>
        <end position="86"/>
    </location>
</feature>
<dbReference type="EMBL" id="PIDR01000006">
    <property type="protein sequence ID" value="PLO75491.1"/>
    <property type="molecule type" value="Genomic_DNA"/>
</dbReference>
<feature type="transmembrane region" description="Helical" evidence="1">
    <location>
        <begin position="512"/>
        <end position="539"/>
    </location>
</feature>
<evidence type="ECO:0000313" key="3">
    <source>
        <dbReference type="EMBL" id="PLO75491.1"/>
    </source>
</evidence>
<dbReference type="NCBIfam" id="TIGR04346">
    <property type="entry name" value="DotA_TraY"/>
    <property type="match status" value="1"/>
</dbReference>
<dbReference type="RefSeq" id="WP_049593962.1">
    <property type="nucleotide sequence ID" value="NZ_CAXLPK010000002.1"/>
</dbReference>
<sequence>MTLLKRLFWGGLALALTTAARADSVTYGTIADAAKNNEDLSRQALIAVFGQVVADPFHASEMTVMGALFALMNGVLACIALFWFLTITLKHVTTSGAQGQVFGSGRSYMYPVMTLAGFISIVPTGSGWSIAQLTMLWAASIMGIGSANLLTNKGAEMIGNGYSLITQPTAASTRTASRTIFETMLCRNAINVRQSEMENYFTQQMMEIEPSKDNRGYTITNGNSVCGTVGVPVMTRSSSWNNKFDIASGIDVTSIQDAQLRAMDTMVQTLDTVAGNFVNAYLNDRISGEVSLPDAETAIQNAAEAYENSINRAINSLNMNENSMQRKLISQLKSYGWVALGSWYHTFATANEKTAAVAQQSPVTTGFNGKGDSGQLDTYNAVMAAYTQQLQNSSYTPTIGMKAIGDDLAVVDSSDPNNLLKTVFQGSLESAANSIALSFNETSDNNQTNPLLRMKNVGDYTLGGAQIAFASYIGAKIGVAWATGTLFGRVVNTVTGAGDVAKNALEAIQSPFYFLLFILISIGFSLSIFLPFIPFIYWIAAVTNWFVSVLIGCTAGPLWAATHIGTEADKGSRSAYGYVFLIDMMIRPSLMVFGFFFASLGVVAVGTILNLLFAAAIANVQADSITGVISLIGILMIYARICTTLVTRLFGLQVTMPDYVISFLGGREAANVMGGMVESVKGMFAGFGRGAGNISKAKQIESKQSNPDPKADGIS</sequence>
<reference evidence="3 4" key="2">
    <citation type="submission" date="2018-01" db="EMBL/GenBank/DDBJ databases">
        <title>Genomic study of Klebsiella pneumoniae.</title>
        <authorList>
            <person name="Yang Y."/>
            <person name="Bicalho R."/>
        </authorList>
    </citation>
    <scope>NUCLEOTIDE SEQUENCE [LARGE SCALE GENOMIC DNA]</scope>
    <source>
        <strain evidence="3 4">A10</strain>
    </source>
</reference>
<keyword evidence="2" id="KW-0732">Signal</keyword>
<accession>A0A2J5QB22</accession>
<keyword evidence="1" id="KW-0472">Membrane</keyword>
<comment type="caution">
    <text evidence="3">The sequence shown here is derived from an EMBL/GenBank/DDBJ whole genome shotgun (WGS) entry which is preliminary data.</text>
</comment>
<evidence type="ECO:0000256" key="1">
    <source>
        <dbReference type="SAM" id="Phobius"/>
    </source>
</evidence>
<reference evidence="3 4" key="1">
    <citation type="submission" date="2017-11" db="EMBL/GenBank/DDBJ databases">
        <authorList>
            <person name="Han C.G."/>
        </authorList>
    </citation>
    <scope>NUCLEOTIDE SEQUENCE [LARGE SCALE GENOMIC DNA]</scope>
    <source>
        <strain evidence="3 4">A10</strain>
    </source>
</reference>
<feature type="signal peptide" evidence="2">
    <location>
        <begin position="1"/>
        <end position="22"/>
    </location>
</feature>
<dbReference type="Proteomes" id="UP000234667">
    <property type="component" value="Unassembled WGS sequence"/>
</dbReference>
<evidence type="ECO:0000256" key="2">
    <source>
        <dbReference type="SAM" id="SignalP"/>
    </source>
</evidence>
<organism evidence="3 4">
    <name type="scientific">Klebsiella michiganensis</name>
    <dbReference type="NCBI Taxonomy" id="1134687"/>
    <lineage>
        <taxon>Bacteria</taxon>
        <taxon>Pseudomonadati</taxon>
        <taxon>Pseudomonadota</taxon>
        <taxon>Gammaproteobacteria</taxon>
        <taxon>Enterobacterales</taxon>
        <taxon>Enterobacteriaceae</taxon>
        <taxon>Klebsiella/Raoultella group</taxon>
        <taxon>Klebsiella</taxon>
    </lineage>
</organism>
<protein>
    <submittedName>
        <fullName evidence="3">Conjugal transfer protein TraY</fullName>
    </submittedName>
</protein>
<proteinExistence type="predicted"/>
<keyword evidence="1" id="KW-1133">Transmembrane helix</keyword>
<feature type="transmembrane region" description="Helical" evidence="1">
    <location>
        <begin position="545"/>
        <end position="564"/>
    </location>
</feature>
<feature type="transmembrane region" description="Helical" evidence="1">
    <location>
        <begin position="107"/>
        <end position="124"/>
    </location>
</feature>
<feature type="transmembrane region" description="Helical" evidence="1">
    <location>
        <begin position="590"/>
        <end position="618"/>
    </location>
</feature>
<evidence type="ECO:0000313" key="4">
    <source>
        <dbReference type="Proteomes" id="UP000234667"/>
    </source>
</evidence>
<feature type="transmembrane region" description="Helical" evidence="1">
    <location>
        <begin position="624"/>
        <end position="646"/>
    </location>
</feature>
<dbReference type="InterPro" id="IPR027628">
    <property type="entry name" value="DotA_TraY"/>
</dbReference>
<feature type="chain" id="PRO_5014395093" evidence="2">
    <location>
        <begin position="23"/>
        <end position="715"/>
    </location>
</feature>
<keyword evidence="1" id="KW-0812">Transmembrane</keyword>
<dbReference type="AlphaFoldDB" id="A0A2J5QB22"/>
<gene>
    <name evidence="3" type="ORF">CWN49_01015</name>
</gene>
<name>A0A2J5QB22_9ENTR</name>